<evidence type="ECO:0000256" key="1">
    <source>
        <dbReference type="ARBA" id="ARBA00022722"/>
    </source>
</evidence>
<evidence type="ECO:0000313" key="5">
    <source>
        <dbReference type="Proteomes" id="UP000676073"/>
    </source>
</evidence>
<accession>A0A3G2JU16</accession>
<dbReference type="InterPro" id="IPR006853">
    <property type="entry name" value="Poxin_vir"/>
</dbReference>
<keyword evidence="2" id="KW-0378">Hydrolase</keyword>
<dbReference type="KEGG" id="vg:80535832"/>
<evidence type="ECO:0000313" key="4">
    <source>
        <dbReference type="EMBL" id="AYN45036.1"/>
    </source>
</evidence>
<gene>
    <name evidence="4" type="primary">p26a</name>
    <name evidence="4" type="ORF">SENV_ORF76</name>
</gene>
<dbReference type="GO" id="GO:0016787">
    <property type="term" value="F:hydrolase activity"/>
    <property type="evidence" value="ECO:0007669"/>
    <property type="project" value="UniProtKB-KW"/>
</dbReference>
<dbReference type="RefSeq" id="YP_010797840.1">
    <property type="nucleotide sequence ID" value="NC_076246.1"/>
</dbReference>
<evidence type="ECO:0000256" key="2">
    <source>
        <dbReference type="ARBA" id="ARBA00022801"/>
    </source>
</evidence>
<proteinExistence type="predicted"/>
<evidence type="ECO:0000256" key="3">
    <source>
        <dbReference type="ARBA" id="ARBA00023932"/>
    </source>
</evidence>
<dbReference type="GO" id="GO:0004518">
    <property type="term" value="F:nuclease activity"/>
    <property type="evidence" value="ECO:0007669"/>
    <property type="project" value="UniProtKB-KW"/>
</dbReference>
<keyword evidence="5" id="KW-1185">Reference proteome</keyword>
<protein>
    <submittedName>
        <fullName evidence="4">p26a</fullName>
    </submittedName>
</protein>
<dbReference type="GeneID" id="80535832"/>
<dbReference type="Pfam" id="PF04766">
    <property type="entry name" value="Baculo_p26"/>
    <property type="match status" value="1"/>
</dbReference>
<organism evidence="4 5">
    <name type="scientific">Spodoptera exigua multiple nucleopolyhedrovirus</name>
    <dbReference type="NCBI Taxonomy" id="10454"/>
    <lineage>
        <taxon>Viruses</taxon>
        <taxon>Viruses incertae sedis</taxon>
        <taxon>Naldaviricetes</taxon>
        <taxon>Lefavirales</taxon>
        <taxon>Baculoviridae</taxon>
        <taxon>Alphabaculovirus</taxon>
    </lineage>
</organism>
<comment type="catalytic activity">
    <reaction evidence="3">
        <text>2',3'-cGAMP + H2O = Gp(2'-5')Ap(3') + H(+)</text>
        <dbReference type="Rhea" id="RHEA:59472"/>
        <dbReference type="ChEBI" id="CHEBI:15377"/>
        <dbReference type="ChEBI" id="CHEBI:15378"/>
        <dbReference type="ChEBI" id="CHEBI:143093"/>
        <dbReference type="ChEBI" id="CHEBI:143098"/>
    </reaction>
    <physiologicalReaction direction="left-to-right" evidence="3">
        <dbReference type="Rhea" id="RHEA:59473"/>
    </physiologicalReaction>
</comment>
<name>A0A3G2JU16_9ABAC</name>
<keyword evidence="1" id="KW-0540">Nuclease</keyword>
<sequence>MSTPIDSVAEFGGDNMLQIKHVSLTINHAIRRINVLSHKNCTTRIHVFGQHDTASDFETIKYHYPGVASDVKFAKLKRNTFVNIMLIDSNRRPYLRRMKLQDHLYFIHHHYSKYYVYGQVPAVMQKTNISEFISQLYVCAPIFSDDGELISVLTDYHVNDDNCCVLPITGDAGGVKGTLCLDGFVYVYDPNDDLTKHVLQIVPRIDVYVTFDKKNVYINVVYNGETISKMYIRTLFAANVLII</sequence>
<dbReference type="Proteomes" id="UP000676073">
    <property type="component" value="Segment"/>
</dbReference>
<reference evidence="4 5" key="1">
    <citation type="submission" date="2018-05" db="EMBL/GenBank/DDBJ databases">
        <title>The genome sequence of a novel Spodoptera exigua multiple nucleopolyhedrovirus, SeMNPV-QD, isolated from Qingdao, China.</title>
        <authorList>
            <person name="Chen Y."/>
            <person name="Qi B."/>
            <person name="Zheng G."/>
            <person name="Zhang Y."/>
            <person name="Li C."/>
        </authorList>
    </citation>
    <scope>NUCLEOTIDE SEQUENCE [LARGE SCALE GENOMIC DNA]</scope>
    <source>
        <strain evidence="4">SeMNPV-QD</strain>
    </source>
</reference>
<dbReference type="EMBL" id="MH370144">
    <property type="protein sequence ID" value="AYN45036.1"/>
    <property type="molecule type" value="Genomic_DNA"/>
</dbReference>